<protein>
    <submittedName>
        <fullName evidence="1">Uncharacterized protein</fullName>
    </submittedName>
</protein>
<accession>A0ACB9C2V0</accession>
<comment type="caution">
    <text evidence="1">The sequence shown here is derived from an EMBL/GenBank/DDBJ whole genome shotgun (WGS) entry which is preliminary data.</text>
</comment>
<sequence>MENRLSGSVMGIPMTSTRGLLLSKPYEPRFPLYTSKIKGLERKDSFSVRIRSHLSLVPKLIEIMKQKLSYGAKILPVGHEAKIFRKSFSTRDNEKLLHASRCHIYTTTGAIAGIFFMTRERLGFCSQKSLQTYSTAGELLKFLYKVSIPLEKIKGVGESMNSKKSSNKYVELVTMDDFSFWFMGFPNYKRTLRHLHRTIRQVWKLDVEVVG</sequence>
<gene>
    <name evidence="1" type="ORF">L6452_17237</name>
</gene>
<dbReference type="Proteomes" id="UP001055879">
    <property type="component" value="Linkage Group LG05"/>
</dbReference>
<proteinExistence type="predicted"/>
<evidence type="ECO:0000313" key="1">
    <source>
        <dbReference type="EMBL" id="KAI3728599.1"/>
    </source>
</evidence>
<evidence type="ECO:0000313" key="2">
    <source>
        <dbReference type="Proteomes" id="UP001055879"/>
    </source>
</evidence>
<reference evidence="2" key="1">
    <citation type="journal article" date="2022" name="Mol. Ecol. Resour.">
        <title>The genomes of chicory, endive, great burdock and yacon provide insights into Asteraceae palaeo-polyploidization history and plant inulin production.</title>
        <authorList>
            <person name="Fan W."/>
            <person name="Wang S."/>
            <person name="Wang H."/>
            <person name="Wang A."/>
            <person name="Jiang F."/>
            <person name="Liu H."/>
            <person name="Zhao H."/>
            <person name="Xu D."/>
            <person name="Zhang Y."/>
        </authorList>
    </citation>
    <scope>NUCLEOTIDE SEQUENCE [LARGE SCALE GENOMIC DNA]</scope>
    <source>
        <strain evidence="2">cv. Niubang</strain>
    </source>
</reference>
<organism evidence="1 2">
    <name type="scientific">Arctium lappa</name>
    <name type="common">Greater burdock</name>
    <name type="synonym">Lappa major</name>
    <dbReference type="NCBI Taxonomy" id="4217"/>
    <lineage>
        <taxon>Eukaryota</taxon>
        <taxon>Viridiplantae</taxon>
        <taxon>Streptophyta</taxon>
        <taxon>Embryophyta</taxon>
        <taxon>Tracheophyta</taxon>
        <taxon>Spermatophyta</taxon>
        <taxon>Magnoliopsida</taxon>
        <taxon>eudicotyledons</taxon>
        <taxon>Gunneridae</taxon>
        <taxon>Pentapetalae</taxon>
        <taxon>asterids</taxon>
        <taxon>campanulids</taxon>
        <taxon>Asterales</taxon>
        <taxon>Asteraceae</taxon>
        <taxon>Carduoideae</taxon>
        <taxon>Cardueae</taxon>
        <taxon>Arctiinae</taxon>
        <taxon>Arctium</taxon>
    </lineage>
</organism>
<name>A0ACB9C2V0_ARCLA</name>
<keyword evidence="2" id="KW-1185">Reference proteome</keyword>
<reference evidence="1 2" key="2">
    <citation type="journal article" date="2022" name="Mol. Ecol. Resour.">
        <title>The genomes of chicory, endive, great burdock and yacon provide insights into Asteraceae paleo-polyploidization history and plant inulin production.</title>
        <authorList>
            <person name="Fan W."/>
            <person name="Wang S."/>
            <person name="Wang H."/>
            <person name="Wang A."/>
            <person name="Jiang F."/>
            <person name="Liu H."/>
            <person name="Zhao H."/>
            <person name="Xu D."/>
            <person name="Zhang Y."/>
        </authorList>
    </citation>
    <scope>NUCLEOTIDE SEQUENCE [LARGE SCALE GENOMIC DNA]</scope>
    <source>
        <strain evidence="2">cv. Niubang</strain>
    </source>
</reference>
<dbReference type="EMBL" id="CM042051">
    <property type="protein sequence ID" value="KAI3728599.1"/>
    <property type="molecule type" value="Genomic_DNA"/>
</dbReference>